<dbReference type="EMBL" id="DS545919">
    <property type="protein sequence ID" value="EDQ48769.1"/>
    <property type="molecule type" value="Genomic_DNA"/>
</dbReference>
<evidence type="ECO:0000256" key="1">
    <source>
        <dbReference type="SAM" id="MobiDB-lite"/>
    </source>
</evidence>
<gene>
    <name evidence="2" type="ORF">PHYPADRAFT_103160</name>
</gene>
<dbReference type="HOGENOM" id="CLU_2214477_0_0_1"/>
<feature type="region of interest" description="Disordered" evidence="1">
    <location>
        <begin position="64"/>
        <end position="107"/>
    </location>
</feature>
<dbReference type="AlphaFoldDB" id="A9U6D4"/>
<accession>A9U6D4</accession>
<feature type="compositionally biased region" description="Basic and acidic residues" evidence="1">
    <location>
        <begin position="13"/>
        <end position="28"/>
    </location>
</feature>
<reference evidence="2" key="1">
    <citation type="journal article" date="2008" name="Science">
        <title>The Physcomitrella genome reveals evolutionary insights into the conquest of land by plants.</title>
        <authorList>
            <person name="Rensing S."/>
            <person name="Lang D."/>
            <person name="Zimmer A."/>
            <person name="Terry A."/>
            <person name="Salamov A."/>
            <person name="Shapiro H."/>
            <person name="Nishiyama T."/>
            <person name="Perroud P.-F."/>
            <person name="Lindquist E."/>
            <person name="Kamisugi Y."/>
            <person name="Tanahashi T."/>
            <person name="Sakakibara K."/>
            <person name="Fujita T."/>
            <person name="Oishi K."/>
            <person name="Shin-I T."/>
            <person name="Kuroki Y."/>
            <person name="Toyoda A."/>
            <person name="Suzuki Y."/>
            <person name="Hashimoto A."/>
            <person name="Yamaguchi K."/>
            <person name="Sugano A."/>
            <person name="Kohara Y."/>
            <person name="Fujiyama A."/>
            <person name="Anterola A."/>
            <person name="Aoki S."/>
            <person name="Ashton N."/>
            <person name="Barbazuk W.B."/>
            <person name="Barker E."/>
            <person name="Bennetzen J."/>
            <person name="Bezanilla M."/>
            <person name="Blankenship R."/>
            <person name="Cho S.H."/>
            <person name="Dutcher S."/>
            <person name="Estelle M."/>
            <person name="Fawcett J.A."/>
            <person name="Gundlach H."/>
            <person name="Hanada K."/>
            <person name="Heyl A."/>
            <person name="Hicks K.A."/>
            <person name="Hugh J."/>
            <person name="Lohr M."/>
            <person name="Mayer K."/>
            <person name="Melkozernov A."/>
            <person name="Murata T."/>
            <person name="Nelson D."/>
            <person name="Pils B."/>
            <person name="Prigge M."/>
            <person name="Reiss B."/>
            <person name="Renner T."/>
            <person name="Rombauts S."/>
            <person name="Rushton P."/>
            <person name="Sanderfoot A."/>
            <person name="Schween G."/>
            <person name="Shiu S.-H."/>
            <person name="Stueber K."/>
            <person name="Theodoulou F.L."/>
            <person name="Tu H."/>
            <person name="Van de Peer Y."/>
            <person name="Verrier P.J."/>
            <person name="Waters E."/>
            <person name="Wood A."/>
            <person name="Yang L."/>
            <person name="Cove D."/>
            <person name="Cuming A."/>
            <person name="Hasebe M."/>
            <person name="Lucas S."/>
            <person name="Mishler D.B."/>
            <person name="Reski R."/>
            <person name="Grigoriev I."/>
            <person name="Quatrano R.S."/>
            <person name="Boore J.L."/>
        </authorList>
    </citation>
    <scope>NUCLEOTIDE SEQUENCE [LARGE SCALE GENOMIC DNA]</scope>
</reference>
<feature type="region of interest" description="Disordered" evidence="1">
    <location>
        <begin position="1"/>
        <end position="31"/>
    </location>
</feature>
<sequence length="107" mass="11062">MAVRHRKTGMDQARADSGHHRSGRRSDADGGIYRTLAQCGESRAAALSPDGRIQMAAVRPPVRVGRRAYANGPRGGARKRADRGGAEGGGVPAIIGSRESGTGCGNP</sequence>
<name>A9U6D4_PHYPA</name>
<organism>
    <name type="scientific">Physcomitrium patens</name>
    <name type="common">Spreading-leaved earth moss</name>
    <name type="synonym">Physcomitrella patens</name>
    <dbReference type="NCBI Taxonomy" id="3218"/>
    <lineage>
        <taxon>Eukaryota</taxon>
        <taxon>Viridiplantae</taxon>
        <taxon>Streptophyta</taxon>
        <taxon>Embryophyta</taxon>
        <taxon>Bryophyta</taxon>
        <taxon>Bryophytina</taxon>
        <taxon>Bryopsida</taxon>
        <taxon>Funariidae</taxon>
        <taxon>Funariales</taxon>
        <taxon>Funariaceae</taxon>
        <taxon>Physcomitrium</taxon>
    </lineage>
</organism>
<evidence type="ECO:0000313" key="2">
    <source>
        <dbReference type="EMBL" id="EDQ48769.1"/>
    </source>
</evidence>
<protein>
    <submittedName>
        <fullName evidence="2">Predicted protein</fullName>
    </submittedName>
</protein>
<proteinExistence type="predicted"/>